<dbReference type="Pfam" id="PF02687">
    <property type="entry name" value="FtsX"/>
    <property type="match status" value="2"/>
</dbReference>
<dbReference type="AlphaFoldDB" id="A0A918GFD7"/>
<feature type="transmembrane region" description="Helical" evidence="7">
    <location>
        <begin position="725"/>
        <end position="747"/>
    </location>
</feature>
<dbReference type="GO" id="GO:0005886">
    <property type="term" value="C:plasma membrane"/>
    <property type="evidence" value="ECO:0007669"/>
    <property type="project" value="UniProtKB-SubCell"/>
</dbReference>
<dbReference type="InterPro" id="IPR003838">
    <property type="entry name" value="ABC3_permease_C"/>
</dbReference>
<feature type="transmembrane region" description="Helical" evidence="7">
    <location>
        <begin position="20"/>
        <end position="40"/>
    </location>
</feature>
<feature type="transmembrane region" description="Helical" evidence="7">
    <location>
        <begin position="235"/>
        <end position="264"/>
    </location>
</feature>
<evidence type="ECO:0000256" key="7">
    <source>
        <dbReference type="SAM" id="Phobius"/>
    </source>
</evidence>
<dbReference type="Pfam" id="PF12704">
    <property type="entry name" value="MacB_PCD"/>
    <property type="match status" value="2"/>
</dbReference>
<evidence type="ECO:0008006" key="12">
    <source>
        <dbReference type="Google" id="ProtNLM"/>
    </source>
</evidence>
<feature type="domain" description="MacB-like periplasmic core" evidence="9">
    <location>
        <begin position="405"/>
        <end position="605"/>
    </location>
</feature>
<comment type="similarity">
    <text evidence="6">Belongs to the ABC-4 integral membrane protein family.</text>
</comment>
<reference evidence="10" key="2">
    <citation type="submission" date="2020-09" db="EMBL/GenBank/DDBJ databases">
        <authorList>
            <person name="Sun Q."/>
            <person name="Ohkuma M."/>
        </authorList>
    </citation>
    <scope>NUCLEOTIDE SEQUENCE</scope>
    <source>
        <strain evidence="10">JCM 3276</strain>
    </source>
</reference>
<sequence length="764" mass="78201">MSAVWRVARAAARRRRLQTIVIGVVVGVSTATMVLALGLLTSASAPFDRAHQQQSGAHLVAVFDGPGDGLAETAGRPAVAAAAGPFAQVTVDVAMTSRIGMPLTVAGRADPGGAVDRLTVWQGRWADAPGEIVLNEPPGERGPWSLGERVDVAGGRTFTVVGFAYSVSRSADAWVTPAQMSALNPDSAQMLYRFTAAGTAEEIAAAETAVTAGLPLLGTQSYLTLKQEVAAETAVYIPLLIVFGVLGMAVAVLIVANVISGAVVAGYRHIGVLKALGFTSNQVLAVYLLMVTVPAVVGCVLGAVLGHVTAVPLLADAFAGFGTTEIAIDAWVYALAALGMPAVVVVTALLAALRARGLSAAQAISAGSAPSVGRALAVQRVLSGARLPRSVSLGLGVPFARPARSALTLAAIVLGVMTVTLASGVTTSVTSYRAAVEPPTENRVELLAAPPRGFPGPQRLPEPTLSDAEDEALLRSLPGAAAVAAVARLPVGVVGGDPAEVYFHRGDRDLGPVVLSGHWPAAPDEVAVPSRFLNQRGLSLGDAITVEFDGDRTRLRVVGVVLTNPADEVYASWSALTALAPGTRAHSYLVELRPGSDRQAYVDAAADGDPGLTPIPPDEGGSSQAVVLIGFATLMTLVLAAVSALGVFNTVVLISRERRRDLGMLKSIGMTPRQVTVMMVTSMGVLGVVGGLIGLPLGVAAHALIAPAMMRAAQADVLDIVMDVYHAPLLALLALAGVVIAVLGAYLPARGAGRATIAEVLHTE</sequence>
<comment type="caution">
    <text evidence="10">The sequence shown here is derived from an EMBL/GenBank/DDBJ whole genome shotgun (WGS) entry which is preliminary data.</text>
</comment>
<feature type="domain" description="ABC3 transporter permease C-terminal" evidence="8">
    <location>
        <begin position="635"/>
        <end position="754"/>
    </location>
</feature>
<feature type="transmembrane region" description="Helical" evidence="7">
    <location>
        <begin position="625"/>
        <end position="654"/>
    </location>
</feature>
<dbReference type="GO" id="GO:0022857">
    <property type="term" value="F:transmembrane transporter activity"/>
    <property type="evidence" value="ECO:0007669"/>
    <property type="project" value="TreeGrafter"/>
</dbReference>
<name>A0A918GFD7_9PSEU</name>
<keyword evidence="4 7" id="KW-1133">Transmembrane helix</keyword>
<keyword evidence="3 7" id="KW-0812">Transmembrane</keyword>
<evidence type="ECO:0000259" key="9">
    <source>
        <dbReference type="Pfam" id="PF12704"/>
    </source>
</evidence>
<evidence type="ECO:0000256" key="2">
    <source>
        <dbReference type="ARBA" id="ARBA00022475"/>
    </source>
</evidence>
<protein>
    <recommendedName>
        <fullName evidence="12">ABC transport system permease protein</fullName>
    </recommendedName>
</protein>
<keyword evidence="2" id="KW-1003">Cell membrane</keyword>
<feature type="transmembrane region" description="Helical" evidence="7">
    <location>
        <begin position="675"/>
        <end position="705"/>
    </location>
</feature>
<dbReference type="PANTHER" id="PTHR30572:SF4">
    <property type="entry name" value="ABC TRANSPORTER PERMEASE YTRF"/>
    <property type="match status" value="1"/>
</dbReference>
<feature type="domain" description="ABC3 transporter permease C-terminal" evidence="8">
    <location>
        <begin position="241"/>
        <end position="359"/>
    </location>
</feature>
<evidence type="ECO:0000256" key="6">
    <source>
        <dbReference type="ARBA" id="ARBA00038076"/>
    </source>
</evidence>
<dbReference type="EMBL" id="BMRB01000002">
    <property type="protein sequence ID" value="GGS34025.1"/>
    <property type="molecule type" value="Genomic_DNA"/>
</dbReference>
<evidence type="ECO:0000256" key="4">
    <source>
        <dbReference type="ARBA" id="ARBA00022989"/>
    </source>
</evidence>
<evidence type="ECO:0000256" key="5">
    <source>
        <dbReference type="ARBA" id="ARBA00023136"/>
    </source>
</evidence>
<dbReference type="InterPro" id="IPR025857">
    <property type="entry name" value="MacB_PCD"/>
</dbReference>
<feature type="transmembrane region" description="Helical" evidence="7">
    <location>
        <begin position="406"/>
        <end position="425"/>
    </location>
</feature>
<reference evidence="10" key="1">
    <citation type="journal article" date="2014" name="Int. J. Syst. Evol. Microbiol.">
        <title>Complete genome sequence of Corynebacterium casei LMG S-19264T (=DSM 44701T), isolated from a smear-ripened cheese.</title>
        <authorList>
            <consortium name="US DOE Joint Genome Institute (JGI-PGF)"/>
            <person name="Walter F."/>
            <person name="Albersmeier A."/>
            <person name="Kalinowski J."/>
            <person name="Ruckert C."/>
        </authorList>
    </citation>
    <scope>NUCLEOTIDE SEQUENCE</scope>
    <source>
        <strain evidence="10">JCM 3276</strain>
    </source>
</reference>
<dbReference type="RefSeq" id="WP_189211049.1">
    <property type="nucleotide sequence ID" value="NZ_BMRB01000002.1"/>
</dbReference>
<evidence type="ECO:0000259" key="8">
    <source>
        <dbReference type="Pfam" id="PF02687"/>
    </source>
</evidence>
<organism evidence="10 11">
    <name type="scientific">Actinokineospora fastidiosa</name>
    <dbReference type="NCBI Taxonomy" id="1816"/>
    <lineage>
        <taxon>Bacteria</taxon>
        <taxon>Bacillati</taxon>
        <taxon>Actinomycetota</taxon>
        <taxon>Actinomycetes</taxon>
        <taxon>Pseudonocardiales</taxon>
        <taxon>Pseudonocardiaceae</taxon>
        <taxon>Actinokineospora</taxon>
    </lineage>
</organism>
<accession>A0A918GFD7</accession>
<evidence type="ECO:0000313" key="10">
    <source>
        <dbReference type="EMBL" id="GGS34025.1"/>
    </source>
</evidence>
<feature type="transmembrane region" description="Helical" evidence="7">
    <location>
        <begin position="330"/>
        <end position="353"/>
    </location>
</feature>
<keyword evidence="11" id="KW-1185">Reference proteome</keyword>
<proteinExistence type="inferred from homology"/>
<gene>
    <name evidence="10" type="ORF">GCM10010171_30470</name>
</gene>
<dbReference type="PANTHER" id="PTHR30572">
    <property type="entry name" value="MEMBRANE COMPONENT OF TRANSPORTER-RELATED"/>
    <property type="match status" value="1"/>
</dbReference>
<keyword evidence="5 7" id="KW-0472">Membrane</keyword>
<evidence type="ECO:0000313" key="11">
    <source>
        <dbReference type="Proteomes" id="UP000660680"/>
    </source>
</evidence>
<comment type="subcellular location">
    <subcellularLocation>
        <location evidence="1">Cell membrane</location>
        <topology evidence="1">Multi-pass membrane protein</topology>
    </subcellularLocation>
</comment>
<dbReference type="InterPro" id="IPR050250">
    <property type="entry name" value="Macrolide_Exporter_MacB"/>
</dbReference>
<feature type="domain" description="MacB-like periplasmic core" evidence="9">
    <location>
        <begin position="21"/>
        <end position="199"/>
    </location>
</feature>
<evidence type="ECO:0000256" key="1">
    <source>
        <dbReference type="ARBA" id="ARBA00004651"/>
    </source>
</evidence>
<dbReference type="Proteomes" id="UP000660680">
    <property type="component" value="Unassembled WGS sequence"/>
</dbReference>
<feature type="transmembrane region" description="Helical" evidence="7">
    <location>
        <begin position="284"/>
        <end position="310"/>
    </location>
</feature>
<evidence type="ECO:0000256" key="3">
    <source>
        <dbReference type="ARBA" id="ARBA00022692"/>
    </source>
</evidence>